<evidence type="ECO:0000313" key="9">
    <source>
        <dbReference type="Proteomes" id="UP000597762"/>
    </source>
</evidence>
<dbReference type="GO" id="GO:0017056">
    <property type="term" value="F:structural constituent of nuclear pore"/>
    <property type="evidence" value="ECO:0007669"/>
    <property type="project" value="TreeGrafter"/>
</dbReference>
<keyword evidence="3" id="KW-0539">Nucleus</keyword>
<keyword evidence="2" id="KW-0813">Transport</keyword>
<evidence type="ECO:0000256" key="1">
    <source>
        <dbReference type="ARBA" id="ARBA00004123"/>
    </source>
</evidence>
<comment type="subcellular location">
    <subcellularLocation>
        <location evidence="1">Nucleus</location>
    </subcellularLocation>
</comment>
<dbReference type="GO" id="GO:0005643">
    <property type="term" value="C:nuclear pore"/>
    <property type="evidence" value="ECO:0007669"/>
    <property type="project" value="UniProtKB-ARBA"/>
</dbReference>
<reference evidence="8" key="1">
    <citation type="submission" date="2021-01" db="EMBL/GenBank/DDBJ databases">
        <authorList>
            <person name="Li R."/>
            <person name="Bekaert M."/>
        </authorList>
    </citation>
    <scope>NUCLEOTIDE SEQUENCE</scope>
    <source>
        <strain evidence="8">Farmed</strain>
    </source>
</reference>
<gene>
    <name evidence="8" type="ORF">SPHA_73012</name>
</gene>
<dbReference type="InterPro" id="IPR056536">
    <property type="entry name" value="TPR_NUP160_C"/>
</dbReference>
<sequence length="1428" mass="161850">MLYREVARTQTYGASWKEITVNTGGSDSTLQDIKVSNTSGGYAYQDSTEPNSAASNRFIYWRTTGDILELVEQSLDYNLVGSHVRYRFQDTPLLGGTSVHEHQGKVIILVTTVASVHRLVFPHPNKIHRPDTTYFRYSEESKALSVFTEASLTSAQDSKNFHMVNPGGSLTSQLHCAATCLNSEGQAVFAFATGLGTILLFCMPALDESGEVTRFELCQSSMMQKLWSGWVPNIIKGNVEAAEKTLGMAMVTLDDEVFIFCVCKDHKLRWWSTKTHECVMVCNLLDFTPDRVQPQPPSVGAPGHTIKQVIREGNCYPLLCIHLCFSDRNQFCFLEPINNDGRYQIQNIGSLFGPAEDLTDFCVTSEHLWTLWSSTSGEPVARMAFFPSDQLPGKEWKDVILRPPETADLWIPSHRDPRDVYMEKIFYPGCFSVQDIIRALNVYRRSVHSRQENISMGNLKEEVTNAVEAEIRNAAMDYQLHEEEYCQLQLEHWAKFYSCCVQYQEVDSKCLGLFADNQSGLVCCIRKSHLTYFCPCDLIDELYLTDGSPAAATTLLESIGDSAEGHNVTDLLAVCQCLRLIADHISEDLGSQLEHKATVSQDLEEAAGSLVDSCLALDDLLMDDLNMYLESIHDLVKVVDVIAAHLNLSSLHIDNISLNESAVMVAQFDWAHLFAGSCGTSVIIAHMEHFVNTRFNASRDLLLLLLVAVRFGEQARYSGGGCWLLQTKLIPQVILNYRCYLVLKWIMSTVAMPNPANALEYNLTQLAALDISEAATQTTITLPHSTSGLPSMTLAQLFFQGTGGMHVRTTLMQGKLLDEDLPTIWTNALIPIIKILARLMWPVNSSFLFSEFLMGHCQYLHLQEYVRLLASWCTTNELSRKFLLGQCYLHFNEPYKAAQLFVEATEGLSTGEPFLIHKLLQVREETAIPLMEVNYYLKVINQFEQFQHPHLVITLAERAICVANKSDPNVATLYLKAFKYHLELGHYEEAYNAMVTNPDPSSRKDCLRQLLNVLCDRKQLQTLIQFPYIDLQEEMVSILENRARSADLSAHNYYDLLYSIHVSRNNFRRAGNVMYEHGLRLGQELPGIRGLQRQVQCYLAAMHALRLVKPEYAWVVKPIPRPHHMIRGEASATSPKHYLDGEEKLDSVVPKRCLEIVELADLEKEYLLVDARLRLIKKDADLLMASGPVMRPDEMVGMLVSAGMFDRAIIICKAFNLKLNTVFENLALRCVTLAQYNMEDMNAENRIEAAWDWLEENELPRFPVAKEYSASDQAWLLLKTYLDKYEEPNGCYHRVTGIKLLSHDFPLPTWFVNPYKALDFAELLRLYIGFDKLGEAVSLALEYIEAVVGVLQGQGNQLYNLKGQLKHDPLTIWMPITSLDQMRKALTEHKDNGKYKELYNQLDNSIKNYQWKVEELSQMGNNSLRMNE</sequence>
<keyword evidence="9" id="KW-1185">Reference proteome</keyword>
<name>A0A812EEQ7_ACAPH</name>
<evidence type="ECO:0000259" key="6">
    <source>
        <dbReference type="Pfam" id="PF23347"/>
    </source>
</evidence>
<feature type="domain" description="NUP160 middle TPR" evidence="7">
    <location>
        <begin position="841"/>
        <end position="1107"/>
    </location>
</feature>
<evidence type="ECO:0000313" key="8">
    <source>
        <dbReference type="EMBL" id="CAE1323142.1"/>
    </source>
</evidence>
<dbReference type="EMBL" id="CAHIKZ030005354">
    <property type="protein sequence ID" value="CAE1323142.1"/>
    <property type="molecule type" value="Genomic_DNA"/>
</dbReference>
<evidence type="ECO:0000259" key="5">
    <source>
        <dbReference type="Pfam" id="PF23345"/>
    </source>
</evidence>
<evidence type="ECO:0000256" key="3">
    <source>
        <dbReference type="ARBA" id="ARBA00023242"/>
    </source>
</evidence>
<protein>
    <submittedName>
        <fullName evidence="8">NUP160</fullName>
    </submittedName>
</protein>
<dbReference type="Pfam" id="PF23345">
    <property type="entry name" value="NUP160_helical"/>
    <property type="match status" value="1"/>
</dbReference>
<dbReference type="PANTHER" id="PTHR21286">
    <property type="entry name" value="NUCLEAR PORE COMPLEX PROTEIN NUP160"/>
    <property type="match status" value="1"/>
</dbReference>
<dbReference type="Pfam" id="PF23347">
    <property type="entry name" value="TPR_Nup160_C"/>
    <property type="match status" value="1"/>
</dbReference>
<accession>A0A812EEQ7</accession>
<dbReference type="Pfam" id="PF11715">
    <property type="entry name" value="Beta-prop_Nup120_160"/>
    <property type="match status" value="1"/>
</dbReference>
<dbReference type="PANTHER" id="PTHR21286:SF0">
    <property type="entry name" value="NUCLEAR PORE COMPLEX PROTEIN NUP160"/>
    <property type="match status" value="1"/>
</dbReference>
<dbReference type="InterPro" id="IPR056535">
    <property type="entry name" value="TPR_NUP160_M"/>
</dbReference>
<feature type="domain" description="NUP160 helical" evidence="5">
    <location>
        <begin position="569"/>
        <end position="798"/>
    </location>
</feature>
<proteinExistence type="predicted"/>
<dbReference type="InterPro" id="IPR059141">
    <property type="entry name" value="Beta-prop_Nup120_160"/>
</dbReference>
<dbReference type="Proteomes" id="UP000597762">
    <property type="component" value="Unassembled WGS sequence"/>
</dbReference>
<dbReference type="InterPro" id="IPR056547">
    <property type="entry name" value="NUP160_helical"/>
</dbReference>
<comment type="caution">
    <text evidence="8">The sequence shown here is derived from an EMBL/GenBank/DDBJ whole genome shotgun (WGS) entry which is preliminary data.</text>
</comment>
<evidence type="ECO:0000259" key="7">
    <source>
        <dbReference type="Pfam" id="PF23354"/>
    </source>
</evidence>
<dbReference type="Pfam" id="PF23354">
    <property type="entry name" value="TPR_NUP160_120_M"/>
    <property type="match status" value="1"/>
</dbReference>
<evidence type="ECO:0000259" key="4">
    <source>
        <dbReference type="Pfam" id="PF11715"/>
    </source>
</evidence>
<feature type="domain" description="NUP160 C-terminal TPR" evidence="6">
    <location>
        <begin position="1158"/>
        <end position="1418"/>
    </location>
</feature>
<organism evidence="8 9">
    <name type="scientific">Acanthosepion pharaonis</name>
    <name type="common">Pharaoh cuttlefish</name>
    <name type="synonym">Sepia pharaonis</name>
    <dbReference type="NCBI Taxonomy" id="158019"/>
    <lineage>
        <taxon>Eukaryota</taxon>
        <taxon>Metazoa</taxon>
        <taxon>Spiralia</taxon>
        <taxon>Lophotrochozoa</taxon>
        <taxon>Mollusca</taxon>
        <taxon>Cephalopoda</taxon>
        <taxon>Coleoidea</taxon>
        <taxon>Decapodiformes</taxon>
        <taxon>Sepiida</taxon>
        <taxon>Sepiina</taxon>
        <taxon>Sepiidae</taxon>
        <taxon>Acanthosepion</taxon>
    </lineage>
</organism>
<dbReference type="OrthoDB" id="67716at2759"/>
<evidence type="ECO:0000256" key="2">
    <source>
        <dbReference type="ARBA" id="ARBA00022448"/>
    </source>
</evidence>
<feature type="domain" description="Nucleoporin Nup120/160 beta-propeller" evidence="4">
    <location>
        <begin position="57"/>
        <end position="539"/>
    </location>
</feature>
<dbReference type="InterPro" id="IPR021717">
    <property type="entry name" value="Nucleoporin_Nup160"/>
</dbReference>